<dbReference type="OrthoDB" id="9799090at2"/>
<gene>
    <name evidence="5" type="ORF">FOE78_13450</name>
</gene>
<evidence type="ECO:0000256" key="1">
    <source>
        <dbReference type="ARBA" id="ARBA00004651"/>
    </source>
</evidence>
<dbReference type="GO" id="GO:0034220">
    <property type="term" value="P:monoatomic ion transmembrane transport"/>
    <property type="evidence" value="ECO:0007669"/>
    <property type="project" value="UniProtKB-KW"/>
</dbReference>
<dbReference type="KEGG" id="mik:FOE78_13450"/>
<keyword evidence="5" id="KW-0813">Transport</keyword>
<keyword evidence="3" id="KW-0472">Membrane</keyword>
<name>A0A516Q037_9ACTN</name>
<proteinExistence type="predicted"/>
<dbReference type="InterPro" id="IPR036291">
    <property type="entry name" value="NAD(P)-bd_dom_sf"/>
</dbReference>
<dbReference type="SUPFAM" id="SSF51735">
    <property type="entry name" value="NAD(P)-binding Rossmann-fold domains"/>
    <property type="match status" value="1"/>
</dbReference>
<dbReference type="PANTHER" id="PTHR43833">
    <property type="entry name" value="POTASSIUM CHANNEL PROTEIN 2-RELATED-RELATED"/>
    <property type="match status" value="1"/>
</dbReference>
<comment type="subcellular location">
    <subcellularLocation>
        <location evidence="1">Cell membrane</location>
        <topology evidence="1">Multi-pass membrane protein</topology>
    </subcellularLocation>
</comment>
<sequence length="378" mass="40995">MFESYRPDAPNFADAPDWPGEHGAAARRRRAGWSNPILVRLPERQISPGRQLALRGLLALSLLAVVVVLVYVDRDAYSDTADGSVSLVDAIYYATVTLTTTGYGDITPVAPHARIINAALITPLRIAFLVLLVGTTLEVLATQGRRILLDSRWRKRMRNHVVVIGFGTKGRSAVQTLTDSTVDASQVVVIDGRPAVIAEANLQGYAAIQGDATRRDILRRAEISKAREVIITLDRDDSAILVTLTTRQMNPGAHIVVAVREEENALLLRQSGADSVITSSEAVGRVVGLSSISPNLGTVIEDLLAAEAGLEIVERQVTADEVGRSPSEITDERVLGVVRNKTLRRYYDPTVSKLETGDRLVVVRQSAGEHERSRTAAS</sequence>
<protein>
    <submittedName>
        <fullName evidence="5">Potassium channel family protein</fullName>
    </submittedName>
</protein>
<dbReference type="EMBL" id="CP041692">
    <property type="protein sequence ID" value="QDP96780.1"/>
    <property type="molecule type" value="Genomic_DNA"/>
</dbReference>
<keyword evidence="3" id="KW-1133">Transmembrane helix</keyword>
<keyword evidence="3" id="KW-0812">Transmembrane</keyword>
<feature type="domain" description="RCK N-terminal" evidence="4">
    <location>
        <begin position="158"/>
        <end position="278"/>
    </location>
</feature>
<dbReference type="Gene3D" id="1.10.287.70">
    <property type="match status" value="1"/>
</dbReference>
<evidence type="ECO:0000256" key="2">
    <source>
        <dbReference type="SAM" id="MobiDB-lite"/>
    </source>
</evidence>
<dbReference type="Pfam" id="PF07885">
    <property type="entry name" value="Ion_trans_2"/>
    <property type="match status" value="1"/>
</dbReference>
<accession>A0A516Q037</accession>
<dbReference type="RefSeq" id="WP_143986742.1">
    <property type="nucleotide sequence ID" value="NZ_CP041692.1"/>
</dbReference>
<dbReference type="InterPro" id="IPR003148">
    <property type="entry name" value="RCK_N"/>
</dbReference>
<dbReference type="InterPro" id="IPR013099">
    <property type="entry name" value="K_chnl_dom"/>
</dbReference>
<dbReference type="GO" id="GO:0006813">
    <property type="term" value="P:potassium ion transport"/>
    <property type="evidence" value="ECO:0007669"/>
    <property type="project" value="InterPro"/>
</dbReference>
<evidence type="ECO:0000313" key="5">
    <source>
        <dbReference type="EMBL" id="QDP96780.1"/>
    </source>
</evidence>
<evidence type="ECO:0000313" key="6">
    <source>
        <dbReference type="Proteomes" id="UP000319263"/>
    </source>
</evidence>
<dbReference type="AlphaFoldDB" id="A0A516Q037"/>
<dbReference type="InterPro" id="IPR050721">
    <property type="entry name" value="Trk_Ktr_HKT_K-transport"/>
</dbReference>
<dbReference type="SUPFAM" id="SSF81324">
    <property type="entry name" value="Voltage-gated potassium channels"/>
    <property type="match status" value="1"/>
</dbReference>
<reference evidence="5 6" key="1">
    <citation type="submission" date="2019-07" db="EMBL/GenBank/DDBJ databases">
        <title>Microlunatus dokdonensis sp. nov. isolated from the rhizospheric soil of the wild plant Elymus tsukushiensis.</title>
        <authorList>
            <person name="Ghim S.-Y."/>
            <person name="Hwang Y.-J."/>
            <person name="Son J.-S."/>
            <person name="Shin J.-H."/>
        </authorList>
    </citation>
    <scope>NUCLEOTIDE SEQUENCE [LARGE SCALE GENOMIC DNA]</scope>
    <source>
        <strain evidence="5 6">KUDC0627</strain>
    </source>
</reference>
<dbReference type="GO" id="GO:0005886">
    <property type="term" value="C:plasma membrane"/>
    <property type="evidence" value="ECO:0007669"/>
    <property type="project" value="UniProtKB-SubCell"/>
</dbReference>
<dbReference type="PANTHER" id="PTHR43833:SF9">
    <property type="entry name" value="POTASSIUM CHANNEL PROTEIN YUGO-RELATED"/>
    <property type="match status" value="1"/>
</dbReference>
<evidence type="ECO:0000259" key="4">
    <source>
        <dbReference type="PROSITE" id="PS51201"/>
    </source>
</evidence>
<feature type="transmembrane region" description="Helical" evidence="3">
    <location>
        <begin position="126"/>
        <end position="148"/>
    </location>
</feature>
<keyword evidence="6" id="KW-1185">Reference proteome</keyword>
<feature type="region of interest" description="Disordered" evidence="2">
    <location>
        <begin position="1"/>
        <end position="22"/>
    </location>
</feature>
<dbReference type="PROSITE" id="PS51201">
    <property type="entry name" value="RCK_N"/>
    <property type="match status" value="1"/>
</dbReference>
<feature type="transmembrane region" description="Helical" evidence="3">
    <location>
        <begin position="52"/>
        <end position="72"/>
    </location>
</feature>
<evidence type="ECO:0000256" key="3">
    <source>
        <dbReference type="SAM" id="Phobius"/>
    </source>
</evidence>
<dbReference type="Proteomes" id="UP000319263">
    <property type="component" value="Chromosome"/>
</dbReference>
<dbReference type="Gene3D" id="3.40.50.720">
    <property type="entry name" value="NAD(P)-binding Rossmann-like Domain"/>
    <property type="match status" value="1"/>
</dbReference>
<keyword evidence="5" id="KW-0407">Ion channel</keyword>
<organism evidence="5 6">
    <name type="scientific">Microlunatus elymi</name>
    <dbReference type="NCBI Taxonomy" id="2596828"/>
    <lineage>
        <taxon>Bacteria</taxon>
        <taxon>Bacillati</taxon>
        <taxon>Actinomycetota</taxon>
        <taxon>Actinomycetes</taxon>
        <taxon>Propionibacteriales</taxon>
        <taxon>Propionibacteriaceae</taxon>
        <taxon>Microlunatus</taxon>
    </lineage>
</organism>
<keyword evidence="5" id="KW-0406">Ion transport</keyword>
<dbReference type="Pfam" id="PF02254">
    <property type="entry name" value="TrkA_N"/>
    <property type="match status" value="1"/>
</dbReference>